<evidence type="ECO:0000256" key="1">
    <source>
        <dbReference type="SAM" id="MobiDB-lite"/>
    </source>
</evidence>
<comment type="caution">
    <text evidence="3">The sequence shown here is derived from an EMBL/GenBank/DDBJ whole genome shotgun (WGS) entry which is preliminary data.</text>
</comment>
<protein>
    <recommendedName>
        <fullName evidence="5">PH domain-containing protein</fullName>
    </recommendedName>
</protein>
<gene>
    <name evidence="3" type="ORF">ACFO0C_25855</name>
</gene>
<keyword evidence="2" id="KW-0472">Membrane</keyword>
<dbReference type="EMBL" id="JBHSBL010000019">
    <property type="protein sequence ID" value="MFC4068367.1"/>
    <property type="molecule type" value="Genomic_DNA"/>
</dbReference>
<feature type="transmembrane region" description="Helical" evidence="2">
    <location>
        <begin position="57"/>
        <end position="81"/>
    </location>
</feature>
<evidence type="ECO:0000313" key="3">
    <source>
        <dbReference type="EMBL" id="MFC4068367.1"/>
    </source>
</evidence>
<evidence type="ECO:0008006" key="5">
    <source>
        <dbReference type="Google" id="ProtNLM"/>
    </source>
</evidence>
<organism evidence="3 4">
    <name type="scientific">Actinoplanes subglobosus</name>
    <dbReference type="NCBI Taxonomy" id="1547892"/>
    <lineage>
        <taxon>Bacteria</taxon>
        <taxon>Bacillati</taxon>
        <taxon>Actinomycetota</taxon>
        <taxon>Actinomycetes</taxon>
        <taxon>Micromonosporales</taxon>
        <taxon>Micromonosporaceae</taxon>
        <taxon>Actinoplanes</taxon>
    </lineage>
</organism>
<dbReference type="RefSeq" id="WP_378069267.1">
    <property type="nucleotide sequence ID" value="NZ_JBHSBL010000019.1"/>
</dbReference>
<accession>A0ABV8IZF4</accession>
<proteinExistence type="predicted"/>
<reference evidence="4" key="1">
    <citation type="journal article" date="2019" name="Int. J. Syst. Evol. Microbiol.">
        <title>The Global Catalogue of Microorganisms (GCM) 10K type strain sequencing project: providing services to taxonomists for standard genome sequencing and annotation.</title>
        <authorList>
            <consortium name="The Broad Institute Genomics Platform"/>
            <consortium name="The Broad Institute Genome Sequencing Center for Infectious Disease"/>
            <person name="Wu L."/>
            <person name="Ma J."/>
        </authorList>
    </citation>
    <scope>NUCLEOTIDE SEQUENCE [LARGE SCALE GENOMIC DNA]</scope>
    <source>
        <strain evidence="4">TBRC 5832</strain>
    </source>
</reference>
<keyword evidence="4" id="KW-1185">Reference proteome</keyword>
<feature type="region of interest" description="Disordered" evidence="1">
    <location>
        <begin position="133"/>
        <end position="159"/>
    </location>
</feature>
<dbReference type="Proteomes" id="UP001595867">
    <property type="component" value="Unassembled WGS sequence"/>
</dbReference>
<feature type="compositionally biased region" description="Basic and acidic residues" evidence="1">
    <location>
        <begin position="145"/>
        <end position="154"/>
    </location>
</feature>
<feature type="transmembrane region" description="Helical" evidence="2">
    <location>
        <begin position="29"/>
        <end position="50"/>
    </location>
</feature>
<evidence type="ECO:0000256" key="2">
    <source>
        <dbReference type="SAM" id="Phobius"/>
    </source>
</evidence>
<sequence>MEIPAKVTALATSRDLGAPVGHRDDTGNALYPLLVSAASFATAFTLFYLAGTYAWPLVPIAVGVMTAGTGSLVWAMVLPWWGGQSVYAYERGLVHVRHGRVRAALWCEMERLELHVTHDGDHTTATTSAYLLKPNGQPPLRVRPRPHEQPDGSHQDPFGTLLTRLVADAGRPVVQTTGP</sequence>
<name>A0ABV8IZF4_9ACTN</name>
<evidence type="ECO:0000313" key="4">
    <source>
        <dbReference type="Proteomes" id="UP001595867"/>
    </source>
</evidence>
<keyword evidence="2" id="KW-1133">Transmembrane helix</keyword>
<keyword evidence="2" id="KW-0812">Transmembrane</keyword>